<organism evidence="2 3">
    <name type="scientific">Streblomastix strix</name>
    <dbReference type="NCBI Taxonomy" id="222440"/>
    <lineage>
        <taxon>Eukaryota</taxon>
        <taxon>Metamonada</taxon>
        <taxon>Preaxostyla</taxon>
        <taxon>Oxymonadida</taxon>
        <taxon>Streblomastigidae</taxon>
        <taxon>Streblomastix</taxon>
    </lineage>
</organism>
<evidence type="ECO:0000313" key="3">
    <source>
        <dbReference type="Proteomes" id="UP000324800"/>
    </source>
</evidence>
<evidence type="ECO:0000256" key="1">
    <source>
        <dbReference type="SAM" id="MobiDB-lite"/>
    </source>
</evidence>
<dbReference type="Proteomes" id="UP000324800">
    <property type="component" value="Unassembled WGS sequence"/>
</dbReference>
<comment type="caution">
    <text evidence="2">The sequence shown here is derived from an EMBL/GenBank/DDBJ whole genome shotgun (WGS) entry which is preliminary data.</text>
</comment>
<dbReference type="EMBL" id="SNRW01014160">
    <property type="protein sequence ID" value="KAA6371783.1"/>
    <property type="molecule type" value="Genomic_DNA"/>
</dbReference>
<feature type="region of interest" description="Disordered" evidence="1">
    <location>
        <begin position="1"/>
        <end position="20"/>
    </location>
</feature>
<gene>
    <name evidence="2" type="ORF">EZS28_032691</name>
</gene>
<reference evidence="2 3" key="1">
    <citation type="submission" date="2019-03" db="EMBL/GenBank/DDBJ databases">
        <title>Single cell metagenomics reveals metabolic interactions within the superorganism composed of flagellate Streblomastix strix and complex community of Bacteroidetes bacteria on its surface.</title>
        <authorList>
            <person name="Treitli S.C."/>
            <person name="Kolisko M."/>
            <person name="Husnik F."/>
            <person name="Keeling P."/>
            <person name="Hampl V."/>
        </authorList>
    </citation>
    <scope>NUCLEOTIDE SEQUENCE [LARGE SCALE GENOMIC DNA]</scope>
    <source>
        <strain evidence="2">ST1C</strain>
    </source>
</reference>
<evidence type="ECO:0000313" key="2">
    <source>
        <dbReference type="EMBL" id="KAA6371783.1"/>
    </source>
</evidence>
<proteinExistence type="predicted"/>
<dbReference type="AlphaFoldDB" id="A0A5J4UNB3"/>
<sequence>MKKSKYTRKKNQQQSESSTSLSDVNNSLKFIEEHLWNNEFKKLIKKPNFLHSLSALSLYKVGNHSNQEIYRLRQNVRNNCRFCLGQIRYNGDAQNFADLVNVEYGRVLSIAFCTAGGIGEEQDFEIYNGLCYINLFLRNLHEGRYYRQSSFQPLPLLARRTEEQMEEEGASEELEAQMENNGFNLNSIRNWAKFAKTATLNCFINQD</sequence>
<feature type="compositionally biased region" description="Basic residues" evidence="1">
    <location>
        <begin position="1"/>
        <end position="11"/>
    </location>
</feature>
<accession>A0A5J4UNB3</accession>
<protein>
    <submittedName>
        <fullName evidence="2">Uncharacterized protein</fullName>
    </submittedName>
</protein>
<name>A0A5J4UNB3_9EUKA</name>